<protein>
    <submittedName>
        <fullName evidence="4">Beta-N-acetylglucosaminidase</fullName>
    </submittedName>
</protein>
<dbReference type="InterPro" id="IPR036439">
    <property type="entry name" value="Dockerin_dom_sf"/>
</dbReference>
<dbReference type="Gene3D" id="1.10.1330.10">
    <property type="entry name" value="Dockerin domain"/>
    <property type="match status" value="1"/>
</dbReference>
<dbReference type="OrthoDB" id="9816557at2"/>
<organism evidence="4 5">
    <name type="scientific">Lachnospira pectinoschiza</name>
    <dbReference type="NCBI Taxonomy" id="28052"/>
    <lineage>
        <taxon>Bacteria</taxon>
        <taxon>Bacillati</taxon>
        <taxon>Bacillota</taxon>
        <taxon>Clostridia</taxon>
        <taxon>Lachnospirales</taxon>
        <taxon>Lachnospiraceae</taxon>
        <taxon>Lachnospira</taxon>
    </lineage>
</organism>
<dbReference type="PROSITE" id="PS00448">
    <property type="entry name" value="CLOS_CELLULOSOME_RPT"/>
    <property type="match status" value="1"/>
</dbReference>
<proteinExistence type="predicted"/>
<reference evidence="5" key="1">
    <citation type="submission" date="2016-10" db="EMBL/GenBank/DDBJ databases">
        <authorList>
            <person name="Varghese N."/>
            <person name="Submissions S."/>
        </authorList>
    </citation>
    <scope>NUCLEOTIDE SEQUENCE [LARGE SCALE GENOMIC DNA]</scope>
    <source>
        <strain evidence="5">M83</strain>
    </source>
</reference>
<name>A0A1G9U3Z8_9FIRM</name>
<feature type="domain" description="Dockerin" evidence="2">
    <location>
        <begin position="624"/>
        <end position="690"/>
    </location>
</feature>
<dbReference type="InterPro" id="IPR003646">
    <property type="entry name" value="SH3-like_bac-type"/>
</dbReference>
<dbReference type="InterPro" id="IPR025883">
    <property type="entry name" value="Cadherin-like_domain"/>
</dbReference>
<evidence type="ECO:0000259" key="2">
    <source>
        <dbReference type="PROSITE" id="PS51766"/>
    </source>
</evidence>
<keyword evidence="5" id="KW-1185">Reference proteome</keyword>
<keyword evidence="1" id="KW-1133">Transmembrane helix</keyword>
<feature type="domain" description="SH3b" evidence="3">
    <location>
        <begin position="48"/>
        <end position="123"/>
    </location>
</feature>
<evidence type="ECO:0000313" key="5">
    <source>
        <dbReference type="Proteomes" id="UP000187651"/>
    </source>
</evidence>
<dbReference type="PROSITE" id="PS51781">
    <property type="entry name" value="SH3B"/>
    <property type="match status" value="1"/>
</dbReference>
<keyword evidence="1" id="KW-0812">Transmembrane</keyword>
<dbReference type="RefSeq" id="WP_074520853.1">
    <property type="nucleotide sequence ID" value="NZ_FNHZ01000001.1"/>
</dbReference>
<dbReference type="EMBL" id="FNHZ01000001">
    <property type="protein sequence ID" value="SDM54611.1"/>
    <property type="molecule type" value="Genomic_DNA"/>
</dbReference>
<accession>A0A1G9U3Z8</accession>
<evidence type="ECO:0000259" key="3">
    <source>
        <dbReference type="PROSITE" id="PS51781"/>
    </source>
</evidence>
<gene>
    <name evidence="4" type="ORF">SAMN05216544_0601</name>
</gene>
<dbReference type="GO" id="GO:0000272">
    <property type="term" value="P:polysaccharide catabolic process"/>
    <property type="evidence" value="ECO:0007669"/>
    <property type="project" value="InterPro"/>
</dbReference>
<dbReference type="Pfam" id="PF00404">
    <property type="entry name" value="Dockerin_1"/>
    <property type="match status" value="1"/>
</dbReference>
<evidence type="ECO:0000256" key="1">
    <source>
        <dbReference type="SAM" id="Phobius"/>
    </source>
</evidence>
<evidence type="ECO:0000313" key="4">
    <source>
        <dbReference type="EMBL" id="SDM54611.1"/>
    </source>
</evidence>
<dbReference type="CDD" id="cd14256">
    <property type="entry name" value="Dockerin_I"/>
    <property type="match status" value="1"/>
</dbReference>
<dbReference type="PROSITE" id="PS51257">
    <property type="entry name" value="PROKAR_LIPOPROTEIN"/>
    <property type="match status" value="1"/>
</dbReference>
<dbReference type="PROSITE" id="PS00018">
    <property type="entry name" value="EF_HAND_1"/>
    <property type="match status" value="1"/>
</dbReference>
<sequence>MEKKSFQAKSLVGLVMATIYLSCVLLSCLTFFDVANARTRAYGANSVIAYGHVTDGVTNLRFRSSMDTSNTSNVITKVNGGKTMDIYGTESDSSNYEWLYVAMNINNSYTYGYIAAEYVTIDSYVENSTQTTDESFEDYLTRQGFPESYKSALRQLHAKYPNWVFIADKTGVDWNTLLANENVKGRSLIYSSAASSWKSTAEGCYDWNTGTYVELDSGGWVQASPDLVAYALDPRNFLTSSYIFMFEKLSYNSVLQTSSGLSSIISGTFMENSSHDLSFEGVSYNYNDALFLAARRSGVSPYHLASRILQEQGTQGTGSSISGTVSGYGGLYNYYNQGAYKTSSASAVVNGLIYANRSESASLRPWNSRMKSIVGGAILLGKNYINKGQDTIYYEKFDVVNFYHQYMTNILGARSEAVTASKAYTETMKQNTSLVFEIPVYENMPESICDCPVGSGSVNNKLSSLSVSGQSLTPSFNKDTTSYSVIVPNNVASVDISAQAIDSGAAVSGTGTVSLSEGENNFTINVRAQNGSVRSYYIKIVRESSQSSGSIGDTSYNTSLSINNSRVSGIGIGSDVGSVLENVSITGGYGKICDKNGNEKTGRVATGDKLNIYDNNGNIKTSLSVVIYGDINGDGVVDLLDIVRLKKYIVGSISLDSEYLEAADANRNGSSDILDIVAIKKHITGSKYIVE</sequence>
<dbReference type="PROSITE" id="PS51766">
    <property type="entry name" value="DOCKERIN"/>
    <property type="match status" value="1"/>
</dbReference>
<dbReference type="InterPro" id="IPR016134">
    <property type="entry name" value="Dockerin_dom"/>
</dbReference>
<keyword evidence="1" id="KW-0472">Membrane</keyword>
<dbReference type="AlphaFoldDB" id="A0A1G9U3Z8"/>
<dbReference type="Proteomes" id="UP000187651">
    <property type="component" value="Unassembled WGS sequence"/>
</dbReference>
<dbReference type="Pfam" id="PF12733">
    <property type="entry name" value="Cadherin-like"/>
    <property type="match status" value="1"/>
</dbReference>
<feature type="transmembrane region" description="Helical" evidence="1">
    <location>
        <begin position="12"/>
        <end position="32"/>
    </location>
</feature>
<dbReference type="InterPro" id="IPR002105">
    <property type="entry name" value="Dockerin_1_rpt"/>
</dbReference>
<dbReference type="Gene3D" id="2.30.30.40">
    <property type="entry name" value="SH3 Domains"/>
    <property type="match status" value="1"/>
</dbReference>
<dbReference type="SUPFAM" id="SSF63446">
    <property type="entry name" value="Type I dockerin domain"/>
    <property type="match status" value="1"/>
</dbReference>
<dbReference type="InterPro" id="IPR018247">
    <property type="entry name" value="EF_Hand_1_Ca_BS"/>
</dbReference>
<dbReference type="GO" id="GO:0004553">
    <property type="term" value="F:hydrolase activity, hydrolyzing O-glycosyl compounds"/>
    <property type="evidence" value="ECO:0007669"/>
    <property type="project" value="InterPro"/>
</dbReference>